<evidence type="ECO:0000256" key="12">
    <source>
        <dbReference type="ARBA" id="ARBA00051666"/>
    </source>
</evidence>
<keyword evidence="7" id="KW-0326">Glycosidase</keyword>
<accession>U4TUT2</accession>
<comment type="subunit">
    <text evidence="2">Homodimer.</text>
</comment>
<evidence type="ECO:0000256" key="13">
    <source>
        <dbReference type="ARBA" id="ARBA00052085"/>
    </source>
</evidence>
<dbReference type="Proteomes" id="UP000030742">
    <property type="component" value="Unassembled WGS sequence"/>
</dbReference>
<keyword evidence="5" id="KW-0378">Hydrolase</keyword>
<evidence type="ECO:0000256" key="16">
    <source>
        <dbReference type="ARBA" id="ARBA00079026"/>
    </source>
</evidence>
<gene>
    <name evidence="20" type="ORF">D910_00878</name>
</gene>
<dbReference type="OrthoDB" id="65569at2759"/>
<evidence type="ECO:0000256" key="11">
    <source>
        <dbReference type="ARBA" id="ARBA00051414"/>
    </source>
</evidence>
<evidence type="ECO:0000256" key="10">
    <source>
        <dbReference type="ARBA" id="ARBA00050809"/>
    </source>
</evidence>
<evidence type="ECO:0000256" key="5">
    <source>
        <dbReference type="ARBA" id="ARBA00022801"/>
    </source>
</evidence>
<dbReference type="Pfam" id="PF00232">
    <property type="entry name" value="Glyco_hydro_1"/>
    <property type="match status" value="2"/>
</dbReference>
<dbReference type="InterPro" id="IPR017853">
    <property type="entry name" value="GH"/>
</dbReference>
<evidence type="ECO:0000256" key="7">
    <source>
        <dbReference type="ARBA" id="ARBA00023295"/>
    </source>
</evidence>
<evidence type="ECO:0000256" key="18">
    <source>
        <dbReference type="ARBA" id="ARBA00083229"/>
    </source>
</evidence>
<name>U4TUT2_DENPD</name>
<evidence type="ECO:0000256" key="9">
    <source>
        <dbReference type="ARBA" id="ARBA00048813"/>
    </source>
</evidence>
<comment type="catalytic activity">
    <reaction evidence="1">
        <text>Hydrolysis of terminal, non-reducing beta-D-glucosyl residues with release of beta-D-glucose.</text>
        <dbReference type="EC" id="3.2.1.21"/>
    </reaction>
</comment>
<dbReference type="Gene3D" id="3.20.20.80">
    <property type="entry name" value="Glycosidases"/>
    <property type="match status" value="2"/>
</dbReference>
<sequence length="954" mass="107750">MAMKAFPIICFALAFSGALSQRKFPETFRFGTAGASYQIEGGYNEDGRGPSIWDTFSHIPGNIKNNSNGDVASDSYHKYREDVAILKDLGVQLYRFSISWSRIFANGTPNTFNQAGVDYYLSLIDELRENGIEPVVTLYHWDLPQYLEDLGGWLNPQIADYFGEYARVIYRTLGPYVKYWVTLNEPGSTCSLGYGQGIHAPGKSLIGDGIYTCAYNHLKAHAKAYRIYDEEFKAEQGGKVTINSAASYYYPKDSDSLLDQEAAERSFEFNAGLYANAVFKGNWPQVVIDRVAARSELEGYSFSRLPEFTQEEIDYINGTFDYFALNIYTSAIAEYSEDWEISTPSIWLDQGTITSGDPSWPTSASSWLTSDPPGVRHLLNYIDKKYNPGEFIITENGWSTLPGELDDQSRIEYLSGYLSNILDAILDDGINVTGYTLWSLLDNFEWAEGYTQRFGIVQVDFESPERTRTYKASAEWYKRVVEARAISFSAEKSFRFGTAGASYQIEGGYNEGGRGPSIWDTFSHIPGNIQNDSNGDIASDSYHKYKEDVAILKDLGVQIYRFSISWSRIFTDGTPNTYNQAGVDYYLSLIDELRANNIEPVVTLYHWDLPQHLEDLGGWLNPQIADYFGDYARVVYKNLGPFVKYWVTINEPGTTCTLGYGQGVHAPGKSLIGDGIYTCAYNNLRAHAKAYRIYDEEFKAEQGGKVTINSAVSNFYPKDSESLLDLEAVERTYEFNAGLYANAVFKGNWPQVVIDRVANRSRLEGYSFSRLPEFTQEEIDYINGTYDFFALNIYTSAFAEYADDSPITTPSIWLDQGTITSGDPSWPTSASSWLTSDPPGVRYLLNYLNKKYNPGEFIITENGWSTLPGELDDQSRIEYLSGYLSNILDAILDDRINVTGYTLWSLLDNFEWAEGYTQRFGIVQVDFESPERTRTYKASAEWYKRVVAARAIVD</sequence>
<dbReference type="SUPFAM" id="SSF51445">
    <property type="entry name" value="(Trans)glycosidases"/>
    <property type="match status" value="2"/>
</dbReference>
<comment type="catalytic activity">
    <reaction evidence="8">
        <text>a beta-D-galactosyl-(1&lt;-&gt;1')-N-acylsphing-4-enine + H2O = an N-acylsphing-4-enine + D-galactose</text>
        <dbReference type="Rhea" id="RHEA:14297"/>
        <dbReference type="ChEBI" id="CHEBI:4139"/>
        <dbReference type="ChEBI" id="CHEBI:15377"/>
        <dbReference type="ChEBI" id="CHEBI:18390"/>
        <dbReference type="ChEBI" id="CHEBI:52639"/>
        <dbReference type="EC" id="3.2.1.46"/>
    </reaction>
    <physiologicalReaction direction="left-to-right" evidence="8">
        <dbReference type="Rhea" id="RHEA:14298"/>
    </physiologicalReaction>
</comment>
<keyword evidence="6" id="KW-0325">Glycoprotein</keyword>
<dbReference type="EMBL" id="KB630573">
    <property type="protein sequence ID" value="ERL83693.1"/>
    <property type="molecule type" value="Genomic_DNA"/>
</dbReference>
<evidence type="ECO:0000256" key="8">
    <source>
        <dbReference type="ARBA" id="ARBA00033698"/>
    </source>
</evidence>
<dbReference type="GO" id="GO:0004336">
    <property type="term" value="F:galactosylceramidase activity"/>
    <property type="evidence" value="ECO:0007669"/>
    <property type="project" value="UniProtKB-EC"/>
</dbReference>
<dbReference type="FunFam" id="3.20.20.80:FF:000011">
    <property type="entry name" value="Cytosolic beta-glucosidase"/>
    <property type="match status" value="1"/>
</dbReference>
<comment type="similarity">
    <text evidence="14">Belongs to the glycosyl hydrolase 1 family. Klotho subfamily.</text>
</comment>
<dbReference type="FunFam" id="3.20.20.80:FF:000013">
    <property type="entry name" value="lactase-phlorizin hydrolase"/>
    <property type="match status" value="1"/>
</dbReference>
<evidence type="ECO:0000256" key="6">
    <source>
        <dbReference type="ARBA" id="ARBA00023180"/>
    </source>
</evidence>
<evidence type="ECO:0000256" key="14">
    <source>
        <dbReference type="ARBA" id="ARBA00060858"/>
    </source>
</evidence>
<dbReference type="PANTHER" id="PTHR10353:SF36">
    <property type="entry name" value="LP05116P"/>
    <property type="match status" value="1"/>
</dbReference>
<evidence type="ECO:0000256" key="3">
    <source>
        <dbReference type="ARBA" id="ARBA00012657"/>
    </source>
</evidence>
<feature type="chain" id="PRO_5004655723" description="Cytosolic beta-glucosidase" evidence="19">
    <location>
        <begin position="21"/>
        <end position="954"/>
    </location>
</feature>
<dbReference type="AlphaFoldDB" id="U4TUT2"/>
<dbReference type="InterPro" id="IPR001360">
    <property type="entry name" value="Glyco_hydro_1"/>
</dbReference>
<protein>
    <recommendedName>
        <fullName evidence="15">Cytosolic beta-glucosidase</fullName>
        <ecNumber evidence="4">3.2.1.21</ecNumber>
        <ecNumber evidence="3">3.2.1.46</ecNumber>
    </recommendedName>
    <alternativeName>
        <fullName evidence="16">Cytosolic galactosylceramidase</fullName>
    </alternativeName>
    <alternativeName>
        <fullName evidence="18">Cytosolic glucosylceramidase</fullName>
    </alternativeName>
    <alternativeName>
        <fullName evidence="17">Cytosolic glycosylceramidase</fullName>
    </alternativeName>
</protein>
<dbReference type="GO" id="GO:0016052">
    <property type="term" value="P:carbohydrate catabolic process"/>
    <property type="evidence" value="ECO:0007669"/>
    <property type="project" value="UniProtKB-ARBA"/>
</dbReference>
<evidence type="ECO:0000256" key="4">
    <source>
        <dbReference type="ARBA" id="ARBA00012744"/>
    </source>
</evidence>
<reference evidence="20 21" key="1">
    <citation type="journal article" date="2013" name="Genome Biol.">
        <title>Draft genome of the mountain pine beetle, Dendroctonus ponderosae Hopkins, a major forest pest.</title>
        <authorList>
            <person name="Keeling C.I."/>
            <person name="Yuen M.M."/>
            <person name="Liao N.Y."/>
            <person name="Docking T.R."/>
            <person name="Chan S.K."/>
            <person name="Taylor G.A."/>
            <person name="Palmquist D.L."/>
            <person name="Jackman S.D."/>
            <person name="Nguyen A."/>
            <person name="Li M."/>
            <person name="Henderson H."/>
            <person name="Janes J.K."/>
            <person name="Zhao Y."/>
            <person name="Pandoh P."/>
            <person name="Moore R."/>
            <person name="Sperling F.A."/>
            <person name="Huber D.P."/>
            <person name="Birol I."/>
            <person name="Jones S.J."/>
            <person name="Bohlmann J."/>
        </authorList>
    </citation>
    <scope>NUCLEOTIDE SEQUENCE</scope>
</reference>
<evidence type="ECO:0000256" key="15">
    <source>
        <dbReference type="ARBA" id="ARBA00068094"/>
    </source>
</evidence>
<dbReference type="PANTHER" id="PTHR10353">
    <property type="entry name" value="GLYCOSYL HYDROLASE"/>
    <property type="match status" value="1"/>
</dbReference>
<evidence type="ECO:0000256" key="1">
    <source>
        <dbReference type="ARBA" id="ARBA00000448"/>
    </source>
</evidence>
<organism evidence="20 21">
    <name type="scientific">Dendroctonus ponderosae</name>
    <name type="common">Mountain pine beetle</name>
    <dbReference type="NCBI Taxonomy" id="77166"/>
    <lineage>
        <taxon>Eukaryota</taxon>
        <taxon>Metazoa</taxon>
        <taxon>Ecdysozoa</taxon>
        <taxon>Arthropoda</taxon>
        <taxon>Hexapoda</taxon>
        <taxon>Insecta</taxon>
        <taxon>Pterygota</taxon>
        <taxon>Neoptera</taxon>
        <taxon>Endopterygota</taxon>
        <taxon>Coleoptera</taxon>
        <taxon>Polyphaga</taxon>
        <taxon>Cucujiformia</taxon>
        <taxon>Curculionidae</taxon>
        <taxon>Scolytinae</taxon>
        <taxon>Dendroctonus</taxon>
    </lineage>
</organism>
<evidence type="ECO:0000256" key="2">
    <source>
        <dbReference type="ARBA" id="ARBA00011738"/>
    </source>
</evidence>
<proteinExistence type="inferred from homology"/>
<dbReference type="EC" id="3.2.1.46" evidence="3"/>
<comment type="catalytic activity">
    <reaction evidence="10">
        <text>beta-D-galactosyl-(1&lt;-&gt;1')-N-octadecanoylsphing-4-enine + H2O = N-octadecanoylsphing-4-enine + D-galactose</text>
        <dbReference type="Rhea" id="RHEA:59292"/>
        <dbReference type="ChEBI" id="CHEBI:4139"/>
        <dbReference type="ChEBI" id="CHEBI:15377"/>
        <dbReference type="ChEBI" id="CHEBI:72961"/>
        <dbReference type="ChEBI" id="CHEBI:84720"/>
    </reaction>
    <physiologicalReaction direction="left-to-right" evidence="10">
        <dbReference type="Rhea" id="RHEA:59293"/>
    </physiologicalReaction>
</comment>
<dbReference type="InterPro" id="IPR033132">
    <property type="entry name" value="GH_1_N_CS"/>
</dbReference>
<keyword evidence="19" id="KW-0732">Signal</keyword>
<comment type="catalytic activity">
    <reaction evidence="12">
        <text>beta-D-glucosyl-(1&lt;-&gt;1)-N-octadecanoylsphing-4-enine + H2O = N-octadecanoylsphing-4-enine + D-glucose</text>
        <dbReference type="Rhea" id="RHEA:59284"/>
        <dbReference type="ChEBI" id="CHEBI:4167"/>
        <dbReference type="ChEBI" id="CHEBI:15377"/>
        <dbReference type="ChEBI" id="CHEBI:72961"/>
        <dbReference type="ChEBI" id="CHEBI:84719"/>
    </reaction>
    <physiologicalReaction direction="left-to-right" evidence="12">
        <dbReference type="Rhea" id="RHEA:59285"/>
    </physiologicalReaction>
</comment>
<dbReference type="PRINTS" id="PR00131">
    <property type="entry name" value="GLHYDRLASE1"/>
</dbReference>
<comment type="catalytic activity">
    <reaction evidence="11">
        <text>a beta-D-xylosyl-(1&lt;-&gt;1')-N-acylsphing-4-enine + cholesterol = cholesteryl 3-beta-D-xyloside + an N-acylsphing-4-enine</text>
        <dbReference type="Rhea" id="RHEA:70239"/>
        <dbReference type="ChEBI" id="CHEBI:16113"/>
        <dbReference type="ChEBI" id="CHEBI:52639"/>
        <dbReference type="ChEBI" id="CHEBI:189067"/>
        <dbReference type="ChEBI" id="CHEBI:189068"/>
    </reaction>
    <physiologicalReaction direction="left-to-right" evidence="11">
        <dbReference type="Rhea" id="RHEA:70240"/>
    </physiologicalReaction>
    <physiologicalReaction direction="right-to-left" evidence="11">
        <dbReference type="Rhea" id="RHEA:70241"/>
    </physiologicalReaction>
</comment>
<evidence type="ECO:0000313" key="21">
    <source>
        <dbReference type="Proteomes" id="UP000030742"/>
    </source>
</evidence>
<comment type="catalytic activity">
    <reaction evidence="13">
        <text>beta-D-glucosyl-(1&lt;-&gt;1)-sphing-4-enine + H2O = sphing-4-enine + D-glucose</text>
        <dbReference type="Rhea" id="RHEA:59288"/>
        <dbReference type="ChEBI" id="CHEBI:4167"/>
        <dbReference type="ChEBI" id="CHEBI:15377"/>
        <dbReference type="ChEBI" id="CHEBI:57756"/>
        <dbReference type="ChEBI" id="CHEBI:83992"/>
    </reaction>
    <physiologicalReaction direction="left-to-right" evidence="13">
        <dbReference type="Rhea" id="RHEA:59289"/>
    </physiologicalReaction>
</comment>
<feature type="signal peptide" evidence="19">
    <location>
        <begin position="1"/>
        <end position="20"/>
    </location>
</feature>
<evidence type="ECO:0000256" key="19">
    <source>
        <dbReference type="SAM" id="SignalP"/>
    </source>
</evidence>
<dbReference type="EC" id="3.2.1.21" evidence="4"/>
<dbReference type="GO" id="GO:0008422">
    <property type="term" value="F:beta-glucosidase activity"/>
    <property type="evidence" value="ECO:0007669"/>
    <property type="project" value="UniProtKB-EC"/>
</dbReference>
<evidence type="ECO:0000313" key="20">
    <source>
        <dbReference type="EMBL" id="ERL83693.1"/>
    </source>
</evidence>
<evidence type="ECO:0000256" key="17">
    <source>
        <dbReference type="ARBA" id="ARBA00081896"/>
    </source>
</evidence>
<comment type="catalytic activity">
    <reaction evidence="9">
        <text>beta-D-galactosyl-(1&lt;-&gt;1)-sphing-4-enine + H2O = sphing-4-enine + D-galactose</text>
        <dbReference type="Rhea" id="RHEA:43908"/>
        <dbReference type="ChEBI" id="CHEBI:4139"/>
        <dbReference type="ChEBI" id="CHEBI:15377"/>
        <dbReference type="ChEBI" id="CHEBI:57756"/>
        <dbReference type="ChEBI" id="CHEBI:57934"/>
    </reaction>
    <physiologicalReaction direction="left-to-right" evidence="9">
        <dbReference type="Rhea" id="RHEA:43909"/>
    </physiologicalReaction>
</comment>
<dbReference type="PROSITE" id="PS00653">
    <property type="entry name" value="GLYCOSYL_HYDROL_F1_2"/>
    <property type="match status" value="2"/>
</dbReference>